<keyword evidence="3" id="KW-0732">Signal</keyword>
<dbReference type="CDD" id="cd00995">
    <property type="entry name" value="PBP2_NikA_DppA_OppA_like"/>
    <property type="match status" value="1"/>
</dbReference>
<dbReference type="AlphaFoldDB" id="A0ABD5RXT1"/>
<dbReference type="Gene3D" id="3.10.105.10">
    <property type="entry name" value="Dipeptide-binding Protein, Domain 3"/>
    <property type="match status" value="2"/>
</dbReference>
<keyword evidence="7" id="KW-1185">Reference proteome</keyword>
<feature type="compositionally biased region" description="Basic and acidic residues" evidence="4">
    <location>
        <begin position="549"/>
        <end position="558"/>
    </location>
</feature>
<dbReference type="Proteomes" id="UP001596328">
    <property type="component" value="Unassembled WGS sequence"/>
</dbReference>
<protein>
    <submittedName>
        <fullName evidence="6">ABC transporter substrate-binding protein</fullName>
    </submittedName>
</protein>
<organism evidence="6 7">
    <name type="scientific">Halobium palmae</name>
    <dbReference type="NCBI Taxonomy" id="1776492"/>
    <lineage>
        <taxon>Archaea</taxon>
        <taxon>Methanobacteriati</taxon>
        <taxon>Methanobacteriota</taxon>
        <taxon>Stenosarchaea group</taxon>
        <taxon>Halobacteria</taxon>
        <taxon>Halobacteriales</taxon>
        <taxon>Haloferacaceae</taxon>
        <taxon>Halobium</taxon>
    </lineage>
</organism>
<keyword evidence="2" id="KW-0813">Transport</keyword>
<evidence type="ECO:0000256" key="3">
    <source>
        <dbReference type="ARBA" id="ARBA00022729"/>
    </source>
</evidence>
<feature type="domain" description="Solute-binding protein family 5" evidence="5">
    <location>
        <begin position="277"/>
        <end position="576"/>
    </location>
</feature>
<gene>
    <name evidence="6" type="ORF">ACFQE1_06435</name>
</gene>
<dbReference type="SUPFAM" id="SSF53850">
    <property type="entry name" value="Periplasmic binding protein-like II"/>
    <property type="match status" value="2"/>
</dbReference>
<feature type="region of interest" description="Disordered" evidence="4">
    <location>
        <begin position="30"/>
        <end position="54"/>
    </location>
</feature>
<accession>A0ABD5RXT1</accession>
<evidence type="ECO:0000313" key="6">
    <source>
        <dbReference type="EMBL" id="MFC6724016.1"/>
    </source>
</evidence>
<evidence type="ECO:0000256" key="2">
    <source>
        <dbReference type="ARBA" id="ARBA00022448"/>
    </source>
</evidence>
<comment type="similarity">
    <text evidence="1">Belongs to the bacterial solute-binding protein 5 family.</text>
</comment>
<feature type="region of interest" description="Disordered" evidence="4">
    <location>
        <begin position="527"/>
        <end position="594"/>
    </location>
</feature>
<evidence type="ECO:0000256" key="1">
    <source>
        <dbReference type="ARBA" id="ARBA00005695"/>
    </source>
</evidence>
<sequence>MSTENGGDGSIDRRTVLSALATSTAAGLAGCSGGNDGNGNGSGGGNGGSDQELGERVPKITGVALAQITGAENIEQSMLHVKQQVSEVLGVPMEIKATEFVSFFEEMQQDERTASFFVNLVVPQASRLDPGYTLRGYHIRRAGTKAGGLNNYASCEFSKAVENQATAANPEKRQEYVTKALEVSSQDITPIPLTKTSGGAAYRSDQLTLPDDLGDKGIIASNHHFLYDTETSGGTEYISGAVTPGNMPNSVYTLGVKRPWYNTVYLPLIVYDKNYQLKPALAQDYSVSNSSSTFTFNLREDATFHNGDPVTAEDAKWTLEWIEEYTPQFNFVPEYSYESVKAVDEHTLEVNFPNPNPGWLNVFAPAWSGVLPKQHWLDSGADKGPTNMNLDTIVGSGPYEVEKWQPRQLLSLQPYEDHFMDVADKGLRFVGYGDRQAAYRAFEEGSLNVLFNASAQTAEKVKNELSDVADYVTVANFTSWNVHSSHSFAPAMFPEFREAVSWAIDRQRIKAFLENGNGEVCTKSSWFPDTHPSYPEDDSGLKTVGDKTANPEKAKQVLRDAGYGWDDEGRLHYPPDKDLTPPWPKGSSPCDNPDDFPCLPDLCDPI</sequence>
<evidence type="ECO:0000256" key="4">
    <source>
        <dbReference type="SAM" id="MobiDB-lite"/>
    </source>
</evidence>
<evidence type="ECO:0000259" key="5">
    <source>
        <dbReference type="Pfam" id="PF00496"/>
    </source>
</evidence>
<dbReference type="Gene3D" id="3.40.190.10">
    <property type="entry name" value="Periplasmic binding protein-like II"/>
    <property type="match status" value="1"/>
</dbReference>
<dbReference type="PANTHER" id="PTHR30290">
    <property type="entry name" value="PERIPLASMIC BINDING COMPONENT OF ABC TRANSPORTER"/>
    <property type="match status" value="1"/>
</dbReference>
<feature type="compositionally biased region" description="Gly residues" evidence="4">
    <location>
        <begin position="30"/>
        <end position="48"/>
    </location>
</feature>
<dbReference type="InterPro" id="IPR000914">
    <property type="entry name" value="SBP_5_dom"/>
</dbReference>
<dbReference type="EMBL" id="JBHSWU010000086">
    <property type="protein sequence ID" value="MFC6724016.1"/>
    <property type="molecule type" value="Genomic_DNA"/>
</dbReference>
<proteinExistence type="inferred from homology"/>
<dbReference type="PANTHER" id="PTHR30290:SF9">
    <property type="entry name" value="OLIGOPEPTIDE-BINDING PROTEIN APPA"/>
    <property type="match status" value="1"/>
</dbReference>
<dbReference type="Pfam" id="PF00496">
    <property type="entry name" value="SBP_bac_5"/>
    <property type="match status" value="1"/>
</dbReference>
<feature type="compositionally biased region" description="Basic and acidic residues" evidence="4">
    <location>
        <begin position="567"/>
        <end position="579"/>
    </location>
</feature>
<dbReference type="InterPro" id="IPR039424">
    <property type="entry name" value="SBP_5"/>
</dbReference>
<reference evidence="6 7" key="1">
    <citation type="journal article" date="2019" name="Int. J. Syst. Evol. Microbiol.">
        <title>The Global Catalogue of Microorganisms (GCM) 10K type strain sequencing project: providing services to taxonomists for standard genome sequencing and annotation.</title>
        <authorList>
            <consortium name="The Broad Institute Genomics Platform"/>
            <consortium name="The Broad Institute Genome Sequencing Center for Infectious Disease"/>
            <person name="Wu L."/>
            <person name="Ma J."/>
        </authorList>
    </citation>
    <scope>NUCLEOTIDE SEQUENCE [LARGE SCALE GENOMIC DNA]</scope>
    <source>
        <strain evidence="6 7">NBRC 111368</strain>
    </source>
</reference>
<evidence type="ECO:0000313" key="7">
    <source>
        <dbReference type="Proteomes" id="UP001596328"/>
    </source>
</evidence>
<comment type="caution">
    <text evidence="6">The sequence shown here is derived from an EMBL/GenBank/DDBJ whole genome shotgun (WGS) entry which is preliminary data.</text>
</comment>
<name>A0ABD5RXT1_9EURY</name>